<organism evidence="1 2">
    <name type="scientific">Scleroderma citrinum Foug A</name>
    <dbReference type="NCBI Taxonomy" id="1036808"/>
    <lineage>
        <taxon>Eukaryota</taxon>
        <taxon>Fungi</taxon>
        <taxon>Dikarya</taxon>
        <taxon>Basidiomycota</taxon>
        <taxon>Agaricomycotina</taxon>
        <taxon>Agaricomycetes</taxon>
        <taxon>Agaricomycetidae</taxon>
        <taxon>Boletales</taxon>
        <taxon>Sclerodermatineae</taxon>
        <taxon>Sclerodermataceae</taxon>
        <taxon>Scleroderma</taxon>
    </lineage>
</organism>
<dbReference type="AlphaFoldDB" id="A0A0C3A5M6"/>
<dbReference type="EMBL" id="KN822007">
    <property type="protein sequence ID" value="KIM68988.1"/>
    <property type="molecule type" value="Genomic_DNA"/>
</dbReference>
<keyword evidence="2" id="KW-1185">Reference proteome</keyword>
<dbReference type="InParanoid" id="A0A0C3A5M6"/>
<evidence type="ECO:0000313" key="2">
    <source>
        <dbReference type="Proteomes" id="UP000053989"/>
    </source>
</evidence>
<reference evidence="2" key="2">
    <citation type="submission" date="2015-01" db="EMBL/GenBank/DDBJ databases">
        <title>Evolutionary Origins and Diversification of the Mycorrhizal Mutualists.</title>
        <authorList>
            <consortium name="DOE Joint Genome Institute"/>
            <consortium name="Mycorrhizal Genomics Consortium"/>
            <person name="Kohler A."/>
            <person name="Kuo A."/>
            <person name="Nagy L.G."/>
            <person name="Floudas D."/>
            <person name="Copeland A."/>
            <person name="Barry K.W."/>
            <person name="Cichocki N."/>
            <person name="Veneault-Fourrey C."/>
            <person name="LaButti K."/>
            <person name="Lindquist E.A."/>
            <person name="Lipzen A."/>
            <person name="Lundell T."/>
            <person name="Morin E."/>
            <person name="Murat C."/>
            <person name="Riley R."/>
            <person name="Ohm R."/>
            <person name="Sun H."/>
            <person name="Tunlid A."/>
            <person name="Henrissat B."/>
            <person name="Grigoriev I.V."/>
            <person name="Hibbett D.S."/>
            <person name="Martin F."/>
        </authorList>
    </citation>
    <scope>NUCLEOTIDE SEQUENCE [LARGE SCALE GENOMIC DNA]</scope>
    <source>
        <strain evidence="2">Foug A</strain>
    </source>
</reference>
<protein>
    <submittedName>
        <fullName evidence="1">Uncharacterized protein</fullName>
    </submittedName>
</protein>
<dbReference type="Proteomes" id="UP000053989">
    <property type="component" value="Unassembled WGS sequence"/>
</dbReference>
<sequence>MSYTTIPPFSQGFQPSFTCSKITPCLQCKGGMRHKDSSIMTSLPANTTTLSRSQISSCPKFYAKVRTVEKLRVRARCVANHLAWQGFCHPQKSTSAQKVH</sequence>
<gene>
    <name evidence="1" type="ORF">SCLCIDRAFT_809439</name>
</gene>
<dbReference type="HOGENOM" id="CLU_2307717_0_0_1"/>
<evidence type="ECO:0000313" key="1">
    <source>
        <dbReference type="EMBL" id="KIM68988.1"/>
    </source>
</evidence>
<proteinExistence type="predicted"/>
<reference evidence="1 2" key="1">
    <citation type="submission" date="2014-04" db="EMBL/GenBank/DDBJ databases">
        <authorList>
            <consortium name="DOE Joint Genome Institute"/>
            <person name="Kuo A."/>
            <person name="Kohler A."/>
            <person name="Nagy L.G."/>
            <person name="Floudas D."/>
            <person name="Copeland A."/>
            <person name="Barry K.W."/>
            <person name="Cichocki N."/>
            <person name="Veneault-Fourrey C."/>
            <person name="LaButti K."/>
            <person name="Lindquist E.A."/>
            <person name="Lipzen A."/>
            <person name="Lundell T."/>
            <person name="Morin E."/>
            <person name="Murat C."/>
            <person name="Sun H."/>
            <person name="Tunlid A."/>
            <person name="Henrissat B."/>
            <person name="Grigoriev I.V."/>
            <person name="Hibbett D.S."/>
            <person name="Martin F."/>
            <person name="Nordberg H.P."/>
            <person name="Cantor M.N."/>
            <person name="Hua S.X."/>
        </authorList>
    </citation>
    <scope>NUCLEOTIDE SEQUENCE [LARGE SCALE GENOMIC DNA]</scope>
    <source>
        <strain evidence="1 2">Foug A</strain>
    </source>
</reference>
<accession>A0A0C3A5M6</accession>
<name>A0A0C3A5M6_9AGAM</name>